<dbReference type="PANTHER" id="PTHR42878">
    <property type="entry name" value="TWO-COMPONENT HISTIDINE KINASE"/>
    <property type="match status" value="1"/>
</dbReference>
<comment type="caution">
    <text evidence="15">The sequence shown here is derived from an EMBL/GenBank/DDBJ whole genome shotgun (WGS) entry which is preliminary data.</text>
</comment>
<comment type="subcellular location">
    <subcellularLocation>
        <location evidence="2">Membrane</location>
        <topology evidence="2">Multi-pass membrane protein</topology>
    </subcellularLocation>
</comment>
<evidence type="ECO:0000256" key="11">
    <source>
        <dbReference type="ARBA" id="ARBA00023012"/>
    </source>
</evidence>
<dbReference type="Proteomes" id="UP000321337">
    <property type="component" value="Unassembled WGS sequence"/>
</dbReference>
<keyword evidence="12 13" id="KW-0472">Membrane</keyword>
<dbReference type="InterPro" id="IPR050351">
    <property type="entry name" value="BphY/WalK/GraS-like"/>
</dbReference>
<dbReference type="GO" id="GO:0016020">
    <property type="term" value="C:membrane"/>
    <property type="evidence" value="ECO:0007669"/>
    <property type="project" value="UniProtKB-SubCell"/>
</dbReference>
<dbReference type="GO" id="GO:0030295">
    <property type="term" value="F:protein kinase activator activity"/>
    <property type="evidence" value="ECO:0007669"/>
    <property type="project" value="TreeGrafter"/>
</dbReference>
<evidence type="ECO:0000256" key="10">
    <source>
        <dbReference type="ARBA" id="ARBA00022989"/>
    </source>
</evidence>
<proteinExistence type="predicted"/>
<dbReference type="InterPro" id="IPR036097">
    <property type="entry name" value="HisK_dim/P_sf"/>
</dbReference>
<evidence type="ECO:0000256" key="13">
    <source>
        <dbReference type="SAM" id="Phobius"/>
    </source>
</evidence>
<feature type="transmembrane region" description="Helical" evidence="13">
    <location>
        <begin position="36"/>
        <end position="53"/>
    </location>
</feature>
<evidence type="ECO:0000256" key="6">
    <source>
        <dbReference type="ARBA" id="ARBA00022692"/>
    </source>
</evidence>
<dbReference type="PANTHER" id="PTHR42878:SF7">
    <property type="entry name" value="SENSOR HISTIDINE KINASE GLRK"/>
    <property type="match status" value="1"/>
</dbReference>
<keyword evidence="4" id="KW-0597">Phosphoprotein</keyword>
<keyword evidence="7" id="KW-0547">Nucleotide-binding</keyword>
<dbReference type="Pfam" id="PF13188">
    <property type="entry name" value="PAS_8"/>
    <property type="match status" value="1"/>
</dbReference>
<dbReference type="SUPFAM" id="SSF55874">
    <property type="entry name" value="ATPase domain of HSP90 chaperone/DNA topoisomerase II/histidine kinase"/>
    <property type="match status" value="1"/>
</dbReference>
<dbReference type="AlphaFoldDB" id="A0A512L5Q5"/>
<evidence type="ECO:0000259" key="14">
    <source>
        <dbReference type="PROSITE" id="PS50109"/>
    </source>
</evidence>
<reference evidence="15 16" key="1">
    <citation type="submission" date="2019-07" db="EMBL/GenBank/DDBJ databases">
        <title>Whole genome shotgun sequence of Thiobacillus plumbophilus NBRC 107929.</title>
        <authorList>
            <person name="Hosoyama A."/>
            <person name="Uohara A."/>
            <person name="Ohji S."/>
            <person name="Ichikawa N."/>
        </authorList>
    </citation>
    <scope>NUCLEOTIDE SEQUENCE [LARGE SCALE GENOMIC DNA]</scope>
    <source>
        <strain evidence="15 16">NBRC 107929</strain>
    </source>
</reference>
<dbReference type="SMART" id="SM00387">
    <property type="entry name" value="HATPase_c"/>
    <property type="match status" value="1"/>
</dbReference>
<keyword evidence="9" id="KW-0067">ATP-binding</keyword>
<evidence type="ECO:0000313" key="16">
    <source>
        <dbReference type="Proteomes" id="UP000321337"/>
    </source>
</evidence>
<name>A0A512L5Q5_9PROT</name>
<feature type="transmembrane region" description="Helical" evidence="13">
    <location>
        <begin position="65"/>
        <end position="86"/>
    </location>
</feature>
<accession>A0A512L5Q5</accession>
<dbReference type="InterPro" id="IPR035965">
    <property type="entry name" value="PAS-like_dom_sf"/>
</dbReference>
<dbReference type="Gene3D" id="3.30.450.20">
    <property type="entry name" value="PAS domain"/>
    <property type="match status" value="1"/>
</dbReference>
<dbReference type="Pfam" id="PF00512">
    <property type="entry name" value="HisKA"/>
    <property type="match status" value="1"/>
</dbReference>
<evidence type="ECO:0000256" key="7">
    <source>
        <dbReference type="ARBA" id="ARBA00022741"/>
    </source>
</evidence>
<dbReference type="InterPro" id="IPR000014">
    <property type="entry name" value="PAS"/>
</dbReference>
<evidence type="ECO:0000256" key="2">
    <source>
        <dbReference type="ARBA" id="ARBA00004141"/>
    </source>
</evidence>
<keyword evidence="5" id="KW-0808">Transferase</keyword>
<evidence type="ECO:0000256" key="5">
    <source>
        <dbReference type="ARBA" id="ARBA00022679"/>
    </source>
</evidence>
<evidence type="ECO:0000256" key="8">
    <source>
        <dbReference type="ARBA" id="ARBA00022777"/>
    </source>
</evidence>
<dbReference type="EC" id="2.7.13.3" evidence="3"/>
<evidence type="ECO:0000256" key="9">
    <source>
        <dbReference type="ARBA" id="ARBA00022840"/>
    </source>
</evidence>
<evidence type="ECO:0000256" key="4">
    <source>
        <dbReference type="ARBA" id="ARBA00022553"/>
    </source>
</evidence>
<dbReference type="Gene3D" id="3.30.565.10">
    <property type="entry name" value="Histidine kinase-like ATPase, C-terminal domain"/>
    <property type="match status" value="1"/>
</dbReference>
<dbReference type="InterPro" id="IPR036890">
    <property type="entry name" value="HATPase_C_sf"/>
</dbReference>
<dbReference type="GO" id="GO:0005524">
    <property type="term" value="F:ATP binding"/>
    <property type="evidence" value="ECO:0007669"/>
    <property type="project" value="UniProtKB-KW"/>
</dbReference>
<dbReference type="InterPro" id="IPR004358">
    <property type="entry name" value="Sig_transdc_His_kin-like_C"/>
</dbReference>
<dbReference type="Pfam" id="PF02518">
    <property type="entry name" value="HATPase_c"/>
    <property type="match status" value="1"/>
</dbReference>
<feature type="transmembrane region" description="Helical" evidence="13">
    <location>
        <begin position="172"/>
        <end position="190"/>
    </location>
</feature>
<feature type="transmembrane region" description="Helical" evidence="13">
    <location>
        <begin position="141"/>
        <end position="160"/>
    </location>
</feature>
<gene>
    <name evidence="15" type="primary">pilS</name>
    <name evidence="15" type="ORF">TPL01_09470</name>
</gene>
<dbReference type="SUPFAM" id="SSF47384">
    <property type="entry name" value="Homodimeric domain of signal transducing histidine kinase"/>
    <property type="match status" value="1"/>
</dbReference>
<evidence type="ECO:0000256" key="1">
    <source>
        <dbReference type="ARBA" id="ARBA00000085"/>
    </source>
</evidence>
<dbReference type="RefSeq" id="WP_147071283.1">
    <property type="nucleotide sequence ID" value="NZ_AP021884.1"/>
</dbReference>
<sequence>MNQHASKPLGTAAAIVTSPDISQPASYWRTLHYLNLYRLTLGGVFLTANLVSSDQPLLGQENPGLFFLYSMIYLGLAALAIVTISLRRPRFEWQVSFQILTDIVLIVLMMSVSGGVRSGLGLLLIVSLVSSGLISRGRLVMLHAALATVAVLVAHTFGVLDYHQAVGDYAQAGLLGGAFFTTAWIAHVLARRSHASEQLAATRAVDLENMAQINQLVIEDMQDGVIVLDSEGNIRQANRHAVRILDLADKAGEGTGQPLGSVVPALVDCLEQWRKNSQARFAALTVGRSNAQCQPRFIAVGDKRVMGAVLVLEDMSRVHQQAQQIKLAALGRLTANIAHEVRNPLSSISHAAQILQEDVMEDKTHARLLQIIRDNTQRIDRLVGDVLALNRRDRAQPETIMLASYLPNFVEEFCLAENIPVNSFSLSFDSRHSVYFDRCHLNQVLWNLCRNGWRHSRRQPGSMRLRVNKAMIAGMVEIHVVDDGAGIAAENLGKLFEPFFTTDSQGTGLGLYISREMCEANRASLGYIAETAGGHFKISCREGAC</sequence>
<keyword evidence="10 13" id="KW-1133">Transmembrane helix</keyword>
<dbReference type="CDD" id="cd00082">
    <property type="entry name" value="HisKA"/>
    <property type="match status" value="1"/>
</dbReference>
<feature type="domain" description="Histidine kinase" evidence="14">
    <location>
        <begin position="336"/>
        <end position="545"/>
    </location>
</feature>
<dbReference type="EMBL" id="BKAD01000008">
    <property type="protein sequence ID" value="GEP29809.1"/>
    <property type="molecule type" value="Genomic_DNA"/>
</dbReference>
<evidence type="ECO:0000256" key="12">
    <source>
        <dbReference type="ARBA" id="ARBA00023136"/>
    </source>
</evidence>
<organism evidence="15 16">
    <name type="scientific">Sulfuriferula plumbiphila</name>
    <dbReference type="NCBI Taxonomy" id="171865"/>
    <lineage>
        <taxon>Bacteria</taxon>
        <taxon>Pseudomonadati</taxon>
        <taxon>Pseudomonadota</taxon>
        <taxon>Betaproteobacteria</taxon>
        <taxon>Nitrosomonadales</taxon>
        <taxon>Sulfuricellaceae</taxon>
        <taxon>Sulfuriferula</taxon>
    </lineage>
</organism>
<dbReference type="OrthoDB" id="9815750at2"/>
<dbReference type="InterPro" id="IPR005467">
    <property type="entry name" value="His_kinase_dom"/>
</dbReference>
<keyword evidence="6 13" id="KW-0812">Transmembrane</keyword>
<dbReference type="GO" id="GO:0000156">
    <property type="term" value="F:phosphorelay response regulator activity"/>
    <property type="evidence" value="ECO:0007669"/>
    <property type="project" value="TreeGrafter"/>
</dbReference>
<evidence type="ECO:0000313" key="15">
    <source>
        <dbReference type="EMBL" id="GEP29809.1"/>
    </source>
</evidence>
<dbReference type="Pfam" id="PF25323">
    <property type="entry name" value="6TM_PilS"/>
    <property type="match status" value="1"/>
</dbReference>
<dbReference type="GO" id="GO:0000155">
    <property type="term" value="F:phosphorelay sensor kinase activity"/>
    <property type="evidence" value="ECO:0007669"/>
    <property type="project" value="InterPro"/>
</dbReference>
<keyword evidence="11" id="KW-0902">Two-component regulatory system</keyword>
<evidence type="ECO:0000256" key="3">
    <source>
        <dbReference type="ARBA" id="ARBA00012438"/>
    </source>
</evidence>
<dbReference type="PROSITE" id="PS50109">
    <property type="entry name" value="HIS_KIN"/>
    <property type="match status" value="1"/>
</dbReference>
<dbReference type="PRINTS" id="PR00344">
    <property type="entry name" value="BCTRLSENSOR"/>
</dbReference>
<dbReference type="InterPro" id="IPR003594">
    <property type="entry name" value="HATPase_dom"/>
</dbReference>
<comment type="catalytic activity">
    <reaction evidence="1">
        <text>ATP + protein L-histidine = ADP + protein N-phospho-L-histidine.</text>
        <dbReference type="EC" id="2.7.13.3"/>
    </reaction>
</comment>
<keyword evidence="16" id="KW-1185">Reference proteome</keyword>
<dbReference type="InterPro" id="IPR003661">
    <property type="entry name" value="HisK_dim/P_dom"/>
</dbReference>
<dbReference type="Gene3D" id="1.10.287.130">
    <property type="match status" value="1"/>
</dbReference>
<dbReference type="SUPFAM" id="SSF55785">
    <property type="entry name" value="PYP-like sensor domain (PAS domain)"/>
    <property type="match status" value="1"/>
</dbReference>
<keyword evidence="8 15" id="KW-0418">Kinase</keyword>
<protein>
    <recommendedName>
        <fullName evidence="3">histidine kinase</fullName>
        <ecNumber evidence="3">2.7.13.3</ecNumber>
    </recommendedName>
</protein>
<dbReference type="SMART" id="SM00388">
    <property type="entry name" value="HisKA"/>
    <property type="match status" value="1"/>
</dbReference>
<dbReference type="GO" id="GO:0007234">
    <property type="term" value="P:osmosensory signaling via phosphorelay pathway"/>
    <property type="evidence" value="ECO:0007669"/>
    <property type="project" value="TreeGrafter"/>
</dbReference>